<evidence type="ECO:0000313" key="2">
    <source>
        <dbReference type="Proteomes" id="UP000019183"/>
    </source>
</evidence>
<reference evidence="1" key="1">
    <citation type="submission" date="2013-10" db="EMBL/GenBank/DDBJ databases">
        <title>Antibiotic resistance diversity of beta-lactamase producers in the General Hospital Vienna.</title>
        <authorList>
            <person name="Barisic I."/>
            <person name="Mitteregger D."/>
            <person name="Hirschl A.M."/>
            <person name="Noehammer C."/>
            <person name="Wiesinger-Mayr H."/>
        </authorList>
    </citation>
    <scope>NUCLEOTIDE SEQUENCE [LARGE SCALE GENOMIC DNA]</scope>
    <source>
        <strain evidence="1">IS43</strain>
    </source>
</reference>
<organism evidence="1 2">
    <name type="scientific">Klebsiella pneumoniae IS43</name>
    <dbReference type="NCBI Taxonomy" id="1432552"/>
    <lineage>
        <taxon>Bacteria</taxon>
        <taxon>Pseudomonadati</taxon>
        <taxon>Pseudomonadota</taxon>
        <taxon>Gammaproteobacteria</taxon>
        <taxon>Enterobacterales</taxon>
        <taxon>Enterobacteriaceae</taxon>
        <taxon>Klebsiella/Raoultella group</taxon>
        <taxon>Klebsiella</taxon>
        <taxon>Klebsiella pneumoniae complex</taxon>
    </lineage>
</organism>
<dbReference type="Proteomes" id="UP000019183">
    <property type="component" value="Unassembled WGS sequence"/>
</dbReference>
<name>W1DSX4_KLEPN</name>
<sequence>MFYIFETLFLYFFMVRQKVTALTNPPYGVTVMREWDRVKTFFILERNNRGEKIDVMD</sequence>
<dbReference type="EMBL" id="CBWK010000714">
    <property type="protein sequence ID" value="CDL11830.1"/>
    <property type="molecule type" value="Genomic_DNA"/>
</dbReference>
<accession>W1DSX4</accession>
<proteinExistence type="predicted"/>
<comment type="caution">
    <text evidence="1">The sequence shown here is derived from an EMBL/GenBank/DDBJ whole genome shotgun (WGS) entry which is preliminary data.</text>
</comment>
<evidence type="ECO:0000313" key="1">
    <source>
        <dbReference type="EMBL" id="CDL11830.1"/>
    </source>
</evidence>
<keyword evidence="2" id="KW-1185">Reference proteome</keyword>
<dbReference type="AlphaFoldDB" id="W1DSX4"/>
<protein>
    <submittedName>
        <fullName evidence="1">Uncharacterized protein</fullName>
    </submittedName>
</protein>